<evidence type="ECO:0000313" key="4">
    <source>
        <dbReference type="Proteomes" id="UP000295468"/>
    </source>
</evidence>
<accession>A0A4R6TS00</accession>
<dbReference type="GO" id="GO:0046491">
    <property type="term" value="P:L-methylmalonyl-CoA metabolic process"/>
    <property type="evidence" value="ECO:0007669"/>
    <property type="project" value="TreeGrafter"/>
</dbReference>
<dbReference type="InterPro" id="IPR004360">
    <property type="entry name" value="Glyas_Fos-R_dOase_dom"/>
</dbReference>
<dbReference type="InterPro" id="IPR019883">
    <property type="entry name" value="Lactoylglutathione_lyase"/>
</dbReference>
<protein>
    <submittedName>
        <fullName evidence="3">Lactoylglutathione lyase family protein</fullName>
    </submittedName>
</protein>
<keyword evidence="1" id="KW-0479">Metal-binding</keyword>
<keyword evidence="3" id="KW-0456">Lyase</keyword>
<dbReference type="CDD" id="cd16361">
    <property type="entry name" value="VOC_ShValD_like"/>
    <property type="match status" value="1"/>
</dbReference>
<dbReference type="SUPFAM" id="SSF54593">
    <property type="entry name" value="Glyoxalase/Bleomycin resistance protein/Dihydroxybiphenyl dioxygenase"/>
    <property type="match status" value="1"/>
</dbReference>
<dbReference type="Proteomes" id="UP000295468">
    <property type="component" value="Unassembled WGS sequence"/>
</dbReference>
<evidence type="ECO:0000313" key="3">
    <source>
        <dbReference type="EMBL" id="TDQ32659.1"/>
    </source>
</evidence>
<comment type="caution">
    <text evidence="3">The sequence shown here is derived from an EMBL/GenBank/DDBJ whole genome shotgun (WGS) entry which is preliminary data.</text>
</comment>
<dbReference type="NCBIfam" id="TIGR03645">
    <property type="entry name" value="glyox_marine"/>
    <property type="match status" value="1"/>
</dbReference>
<feature type="domain" description="VOC" evidence="2">
    <location>
        <begin position="51"/>
        <end position="200"/>
    </location>
</feature>
<dbReference type="PANTHER" id="PTHR43048">
    <property type="entry name" value="METHYLMALONYL-COA EPIMERASE"/>
    <property type="match status" value="1"/>
</dbReference>
<proteinExistence type="predicted"/>
<evidence type="ECO:0000259" key="2">
    <source>
        <dbReference type="PROSITE" id="PS51819"/>
    </source>
</evidence>
<dbReference type="Pfam" id="PF00903">
    <property type="entry name" value="Glyoxalase"/>
    <property type="match status" value="1"/>
</dbReference>
<sequence length="213" mass="24030">MSIPGELPLYKVGLMLAHESRLYIKNSPHKASIVIFAKTYIMKKPSAYPRSFSHIGLTVPDIQKAVDFYTGIMGWYVIMEPSTVEEESETAIGKMCIDVFGEGWESFQIAHLATSDGIGIELFSFKESLGKKEAPDFQPFNTGLFHFCVQDPDIEGLVEKIKAAGGKQRMPIREYYPDEKPFRMCYVEDPFGIVFEVYSHSYELTYSSGAYTG</sequence>
<dbReference type="GO" id="GO:0004493">
    <property type="term" value="F:methylmalonyl-CoA epimerase activity"/>
    <property type="evidence" value="ECO:0007669"/>
    <property type="project" value="TreeGrafter"/>
</dbReference>
<dbReference type="Gene3D" id="3.10.180.10">
    <property type="entry name" value="2,3-Dihydroxybiphenyl 1,2-Dioxygenase, domain 1"/>
    <property type="match status" value="1"/>
</dbReference>
<dbReference type="PANTHER" id="PTHR43048:SF6">
    <property type="entry name" value="BLR8189 PROTEIN"/>
    <property type="match status" value="1"/>
</dbReference>
<dbReference type="PROSITE" id="PS51819">
    <property type="entry name" value="VOC"/>
    <property type="match status" value="1"/>
</dbReference>
<dbReference type="EMBL" id="SNYI01000001">
    <property type="protein sequence ID" value="TDQ32659.1"/>
    <property type="molecule type" value="Genomic_DNA"/>
</dbReference>
<evidence type="ECO:0000256" key="1">
    <source>
        <dbReference type="ARBA" id="ARBA00022723"/>
    </source>
</evidence>
<dbReference type="InterPro" id="IPR029068">
    <property type="entry name" value="Glyas_Bleomycin-R_OHBP_Dase"/>
</dbReference>
<dbReference type="GO" id="GO:0016829">
    <property type="term" value="F:lyase activity"/>
    <property type="evidence" value="ECO:0007669"/>
    <property type="project" value="UniProtKB-KW"/>
</dbReference>
<dbReference type="InterPro" id="IPR037523">
    <property type="entry name" value="VOC_core"/>
</dbReference>
<keyword evidence="4" id="KW-1185">Reference proteome</keyword>
<gene>
    <name evidence="3" type="ORF">CLV82_0492</name>
</gene>
<organism evidence="3 4">
    <name type="scientific">Zeaxanthinibacter enoshimensis</name>
    <dbReference type="NCBI Taxonomy" id="392009"/>
    <lineage>
        <taxon>Bacteria</taxon>
        <taxon>Pseudomonadati</taxon>
        <taxon>Bacteroidota</taxon>
        <taxon>Flavobacteriia</taxon>
        <taxon>Flavobacteriales</taxon>
        <taxon>Flavobacteriaceae</taxon>
        <taxon>Zeaxanthinibacter</taxon>
    </lineage>
</organism>
<reference evidence="3 4" key="1">
    <citation type="submission" date="2019-03" db="EMBL/GenBank/DDBJ databases">
        <title>Genomic Encyclopedia of Archaeal and Bacterial Type Strains, Phase II (KMG-II): from individual species to whole genera.</title>
        <authorList>
            <person name="Goeker M."/>
        </authorList>
    </citation>
    <scope>NUCLEOTIDE SEQUENCE [LARGE SCALE GENOMIC DNA]</scope>
    <source>
        <strain evidence="3 4">DSM 18435</strain>
    </source>
</reference>
<dbReference type="AlphaFoldDB" id="A0A4R6TS00"/>
<dbReference type="GO" id="GO:0046872">
    <property type="term" value="F:metal ion binding"/>
    <property type="evidence" value="ECO:0007669"/>
    <property type="project" value="UniProtKB-KW"/>
</dbReference>
<dbReference type="InterPro" id="IPR051785">
    <property type="entry name" value="MMCE/EMCE_epimerase"/>
</dbReference>
<name>A0A4R6TS00_9FLAO</name>